<reference evidence="4 5" key="1">
    <citation type="journal article" date="2022" name="bioRxiv">
        <title>Genomics of Preaxostyla Flagellates Illuminates Evolutionary Transitions and the Path Towards Mitochondrial Loss.</title>
        <authorList>
            <person name="Novak L.V.F."/>
            <person name="Treitli S.C."/>
            <person name="Pyrih J."/>
            <person name="Halakuc P."/>
            <person name="Pipaliya S.V."/>
            <person name="Vacek V."/>
            <person name="Brzon O."/>
            <person name="Soukal P."/>
            <person name="Eme L."/>
            <person name="Dacks J.B."/>
            <person name="Karnkowska A."/>
            <person name="Elias M."/>
            <person name="Hampl V."/>
        </authorList>
    </citation>
    <scope>NUCLEOTIDE SEQUENCE [LARGE SCALE GENOMIC DNA]</scope>
    <source>
        <strain evidence="4">NAU3</strain>
        <tissue evidence="4">Gut</tissue>
    </source>
</reference>
<feature type="compositionally biased region" description="Low complexity" evidence="2">
    <location>
        <begin position="1135"/>
        <end position="1153"/>
    </location>
</feature>
<evidence type="ECO:0000313" key="4">
    <source>
        <dbReference type="EMBL" id="KAK2943210.1"/>
    </source>
</evidence>
<feature type="compositionally biased region" description="Basic and acidic residues" evidence="2">
    <location>
        <begin position="714"/>
        <end position="726"/>
    </location>
</feature>
<organism evidence="4 5">
    <name type="scientific">Blattamonas nauphoetae</name>
    <dbReference type="NCBI Taxonomy" id="2049346"/>
    <lineage>
        <taxon>Eukaryota</taxon>
        <taxon>Metamonada</taxon>
        <taxon>Preaxostyla</taxon>
        <taxon>Oxymonadida</taxon>
        <taxon>Blattamonas</taxon>
    </lineage>
</organism>
<evidence type="ECO:0000259" key="3">
    <source>
        <dbReference type="PROSITE" id="PS50018"/>
    </source>
</evidence>
<dbReference type="Gene3D" id="1.10.506.10">
    <property type="entry name" value="GTPase Activation - p120gap, domain 1"/>
    <property type="match status" value="1"/>
</dbReference>
<protein>
    <recommendedName>
        <fullName evidence="3">Ras-GAP domain-containing protein</fullName>
    </recommendedName>
</protein>
<feature type="compositionally biased region" description="Polar residues" evidence="2">
    <location>
        <begin position="981"/>
        <end position="991"/>
    </location>
</feature>
<feature type="compositionally biased region" description="Pro residues" evidence="2">
    <location>
        <begin position="997"/>
        <end position="1006"/>
    </location>
</feature>
<dbReference type="SUPFAM" id="SSF48350">
    <property type="entry name" value="GTPase activation domain, GAP"/>
    <property type="match status" value="1"/>
</dbReference>
<sequence length="1373" mass="153626">MVDICKLSTADEQKILSSIILSSPPGEGYLVSLMKSLIVVEFKTASSGGSILRQNSMATKLIGGYLKEMGSDYLFHFVSPITQQVIQDKQLVISFSPQPDQTQSEIDSQVQSSKENTEHYLDLFLDSIFSKESLQALPPSICLLSNFVLTLSGPYQDSLSSPTALVGGLLFLRFICTALFGSQTINTTMPFIPTSPDTCSISKQTQKNLLVIAKVLQSLSNGAELGIKEEKMKFMNDYVNRRQEEMNSFLRAVCERGATILIEDGTDYTFLTKWNSCDDTVRFISDLHQLWQIVSREKEQLIEEWNSRINELSSDQKYETTEDISTTTAEINLWREKVAFIQSLPRLQFHLDSPVSLPLHAHILSLLKCRYSVDLSESTLPSLRSLLLLTSFSHTSQPSSEFLYSTSPFPLFSQATQDLSTLLTPPPPPTENLKPSFLSNLDSNSASGTTSLNSKIAHRMLATISHKQRTSLESSRFIQHLSSTDITTLTCLFTPARLLPYVDSLSPKDISLFLIRFFLSYTTPITKNITLVVDLSSSTYPSQYPAPVDSCLTPTSTDLVKLFIAVSFALSFWCTTKTSIEHTGGLRTLVHAQSSSLTDDKKTQQTRDKMKVTPEVFKVGKTLNSSAIVWSAPQPEKTEQTVSPLIKGKDIKDDRKSDEKPKKDWKRIGLSNLRITLNEDPVLEAKVEPDTRPVPPPDRKLPPLPPPPILDSDFNVRKIEKSKETMHASSDSFDTSNPVADSPNSTTIRHTSLQVSPNPTHFTFTPSSAHISLTSRQSESIRLRTHLMSVAEQNEGRECDLETVLRRKNWLKTGFGSDEFVSHSNSPTTRLSDANSMQNEHLSFFPSSISNRMLTSYSKALNSISMGSVLPQYVVPNEDWVKLDSEEVEGEERKEVEGENTTHVVSEMGEVKVVGPTQFTPTSLLFFSTLFPKLQFQTHSSIATLSNDKHIKPARSLSTITEQTRLADLLQRGAFVVHNSSFPHSTRPSAQSSPNSLPFPSPPPSPRHPKQIYQLCSLSAGLTCRRGPSAWQLSEESSVLFEANGLLFVDEGKMRELFSFSSIRRILPTKRSTDDDTRVWISRKDDGDEETTTPAFALSDSVINIIHKPEPTDKADVTTTSVGSVLIVSPLRASSTAADSPPLPSPSLHSNLSETDSSSALHNRILVQFSSSDDKKSFLTRLTRQRIDSSLKSPQKECHLLKLPSQFESTTNEDNTTFTAKHVVVRFLDSSLLFIQHERKWKEIQYILIESVTCRKLATLINDTGSEKTQFWFNIVTLKEKNGKITNFICEAEYIDHLRKRGLFDGKMKVDRCLLSQPDLAQNCKEMEVEESAEGFVEREANLPHFNEPHKLNERLVAFHDFPPYRVMGDCSF</sequence>
<feature type="region of interest" description="Disordered" evidence="2">
    <location>
        <begin position="634"/>
        <end position="663"/>
    </location>
</feature>
<comment type="caution">
    <text evidence="4">The sequence shown here is derived from an EMBL/GenBank/DDBJ whole genome shotgun (WGS) entry which is preliminary data.</text>
</comment>
<keyword evidence="5" id="KW-1185">Reference proteome</keyword>
<dbReference type="InterPro" id="IPR001936">
    <property type="entry name" value="RasGAP_dom"/>
</dbReference>
<feature type="compositionally biased region" description="Basic and acidic residues" evidence="2">
    <location>
        <begin position="647"/>
        <end position="662"/>
    </location>
</feature>
<evidence type="ECO:0000313" key="5">
    <source>
        <dbReference type="Proteomes" id="UP001281761"/>
    </source>
</evidence>
<evidence type="ECO:0000256" key="1">
    <source>
        <dbReference type="ARBA" id="ARBA00022468"/>
    </source>
</evidence>
<keyword evidence="1" id="KW-0343">GTPase activation</keyword>
<name>A0ABQ9WYX3_9EUKA</name>
<dbReference type="EMBL" id="JARBJD010000357">
    <property type="protein sequence ID" value="KAK2943210.1"/>
    <property type="molecule type" value="Genomic_DNA"/>
</dbReference>
<feature type="region of interest" description="Disordered" evidence="2">
    <location>
        <begin position="981"/>
        <end position="1010"/>
    </location>
</feature>
<dbReference type="PANTHER" id="PTHR10194">
    <property type="entry name" value="RAS GTPASE-ACTIVATING PROTEINS"/>
    <property type="match status" value="1"/>
</dbReference>
<dbReference type="Proteomes" id="UP001281761">
    <property type="component" value="Unassembled WGS sequence"/>
</dbReference>
<dbReference type="InterPro" id="IPR008936">
    <property type="entry name" value="Rho_GTPase_activation_prot"/>
</dbReference>
<feature type="domain" description="Ras-GAP" evidence="3">
    <location>
        <begin position="12"/>
        <end position="221"/>
    </location>
</feature>
<accession>A0ABQ9WYX3</accession>
<feature type="compositionally biased region" description="Basic and acidic residues" evidence="2">
    <location>
        <begin position="683"/>
        <end position="701"/>
    </location>
</feature>
<gene>
    <name evidence="4" type="ORF">BLNAU_21890</name>
</gene>
<dbReference type="InterPro" id="IPR039360">
    <property type="entry name" value="Ras_GTPase"/>
</dbReference>
<feature type="region of interest" description="Disordered" evidence="2">
    <location>
        <begin position="681"/>
        <end position="757"/>
    </location>
</feature>
<feature type="compositionally biased region" description="Polar residues" evidence="2">
    <location>
        <begin position="727"/>
        <end position="757"/>
    </location>
</feature>
<dbReference type="SMART" id="SM00323">
    <property type="entry name" value="RasGAP"/>
    <property type="match status" value="1"/>
</dbReference>
<evidence type="ECO:0000256" key="2">
    <source>
        <dbReference type="SAM" id="MobiDB-lite"/>
    </source>
</evidence>
<dbReference type="PROSITE" id="PS50018">
    <property type="entry name" value="RAS_GTPASE_ACTIV_2"/>
    <property type="match status" value="1"/>
</dbReference>
<feature type="region of interest" description="Disordered" evidence="2">
    <location>
        <begin position="1135"/>
        <end position="1155"/>
    </location>
</feature>
<dbReference type="Pfam" id="PF00616">
    <property type="entry name" value="RasGAP"/>
    <property type="match status" value="1"/>
</dbReference>
<proteinExistence type="predicted"/>